<keyword evidence="1" id="KW-0143">Chaperone</keyword>
<proteinExistence type="inferred from homology"/>
<feature type="compositionally biased region" description="Polar residues" evidence="3">
    <location>
        <begin position="1"/>
        <end position="20"/>
    </location>
</feature>
<dbReference type="Pfam" id="PF05348">
    <property type="entry name" value="UMP1"/>
    <property type="match status" value="1"/>
</dbReference>
<sequence length="160" mass="17838">MTSNLRLTPSNGNLNTTQPRPSAPSAPGVHDTLRSNLSLSQPSSLKSSSDYTSTQQPTSSHPLESRLANWRATQDALKMEGLRRTYGIAEPVRRGMEMKIVEGTEWRPRVMGGEKAGGVHADVLRGRDCEVDWEDVFTGDEGREVPDFHTEMEARMKLNW</sequence>
<dbReference type="PANTHER" id="PTHR12828:SF3">
    <property type="entry name" value="PROTEASOME MATURATION PROTEIN"/>
    <property type="match status" value="1"/>
</dbReference>
<feature type="region of interest" description="Disordered" evidence="3">
    <location>
        <begin position="1"/>
        <end position="67"/>
    </location>
</feature>
<dbReference type="InterPro" id="IPR008012">
    <property type="entry name" value="Ump1"/>
</dbReference>
<dbReference type="GO" id="GO:0043248">
    <property type="term" value="P:proteasome assembly"/>
    <property type="evidence" value="ECO:0007669"/>
    <property type="project" value="InterPro"/>
</dbReference>
<organism evidence="4 5">
    <name type="scientific">Viridothelium virens</name>
    <name type="common">Speckled blister lichen</name>
    <name type="synonym">Trypethelium virens</name>
    <dbReference type="NCBI Taxonomy" id="1048519"/>
    <lineage>
        <taxon>Eukaryota</taxon>
        <taxon>Fungi</taxon>
        <taxon>Dikarya</taxon>
        <taxon>Ascomycota</taxon>
        <taxon>Pezizomycotina</taxon>
        <taxon>Dothideomycetes</taxon>
        <taxon>Dothideomycetes incertae sedis</taxon>
        <taxon>Trypetheliales</taxon>
        <taxon>Trypetheliaceae</taxon>
        <taxon>Viridothelium</taxon>
    </lineage>
</organism>
<dbReference type="Proteomes" id="UP000800092">
    <property type="component" value="Unassembled WGS sequence"/>
</dbReference>
<dbReference type="OrthoDB" id="15001at2759"/>
<keyword evidence="5" id="KW-1185">Reference proteome</keyword>
<name>A0A6A6HQ53_VIRVR</name>
<comment type="similarity">
    <text evidence="2">Belongs to the POMP/UMP1 family.</text>
</comment>
<gene>
    <name evidence="4" type="ORF">EV356DRAFT_511233</name>
</gene>
<protein>
    <submittedName>
        <fullName evidence="4">UMP1-domain-containing protein</fullName>
    </submittedName>
</protein>
<reference evidence="4" key="1">
    <citation type="journal article" date="2020" name="Stud. Mycol.">
        <title>101 Dothideomycetes genomes: a test case for predicting lifestyles and emergence of pathogens.</title>
        <authorList>
            <person name="Haridas S."/>
            <person name="Albert R."/>
            <person name="Binder M."/>
            <person name="Bloem J."/>
            <person name="Labutti K."/>
            <person name="Salamov A."/>
            <person name="Andreopoulos B."/>
            <person name="Baker S."/>
            <person name="Barry K."/>
            <person name="Bills G."/>
            <person name="Bluhm B."/>
            <person name="Cannon C."/>
            <person name="Castanera R."/>
            <person name="Culley D."/>
            <person name="Daum C."/>
            <person name="Ezra D."/>
            <person name="Gonzalez J."/>
            <person name="Henrissat B."/>
            <person name="Kuo A."/>
            <person name="Liang C."/>
            <person name="Lipzen A."/>
            <person name="Lutzoni F."/>
            <person name="Magnuson J."/>
            <person name="Mondo S."/>
            <person name="Nolan M."/>
            <person name="Ohm R."/>
            <person name="Pangilinan J."/>
            <person name="Park H.-J."/>
            <person name="Ramirez L."/>
            <person name="Alfaro M."/>
            <person name="Sun H."/>
            <person name="Tritt A."/>
            <person name="Yoshinaga Y."/>
            <person name="Zwiers L.-H."/>
            <person name="Turgeon B."/>
            <person name="Goodwin S."/>
            <person name="Spatafora J."/>
            <person name="Crous P."/>
            <person name="Grigoriev I."/>
        </authorList>
    </citation>
    <scope>NUCLEOTIDE SEQUENCE</scope>
    <source>
        <strain evidence="4">Tuck. ex Michener</strain>
    </source>
</reference>
<dbReference type="EMBL" id="ML991771">
    <property type="protein sequence ID" value="KAF2239928.1"/>
    <property type="molecule type" value="Genomic_DNA"/>
</dbReference>
<dbReference type="GO" id="GO:0005737">
    <property type="term" value="C:cytoplasm"/>
    <property type="evidence" value="ECO:0007669"/>
    <property type="project" value="TreeGrafter"/>
</dbReference>
<evidence type="ECO:0000313" key="4">
    <source>
        <dbReference type="EMBL" id="KAF2239928.1"/>
    </source>
</evidence>
<evidence type="ECO:0000256" key="3">
    <source>
        <dbReference type="SAM" id="MobiDB-lite"/>
    </source>
</evidence>
<dbReference type="AlphaFoldDB" id="A0A6A6HQ53"/>
<accession>A0A6A6HQ53</accession>
<feature type="compositionally biased region" description="Low complexity" evidence="3">
    <location>
        <begin position="34"/>
        <end position="53"/>
    </location>
</feature>
<evidence type="ECO:0000256" key="1">
    <source>
        <dbReference type="ARBA" id="ARBA00023186"/>
    </source>
</evidence>
<evidence type="ECO:0000313" key="5">
    <source>
        <dbReference type="Proteomes" id="UP000800092"/>
    </source>
</evidence>
<dbReference type="GO" id="GO:0005634">
    <property type="term" value="C:nucleus"/>
    <property type="evidence" value="ECO:0007669"/>
    <property type="project" value="TreeGrafter"/>
</dbReference>
<evidence type="ECO:0000256" key="2">
    <source>
        <dbReference type="ARBA" id="ARBA00043974"/>
    </source>
</evidence>
<dbReference type="PANTHER" id="PTHR12828">
    <property type="entry name" value="PROTEASOME MATURATION PROTEIN UMP1"/>
    <property type="match status" value="1"/>
</dbReference>